<evidence type="ECO:0000313" key="13">
    <source>
        <dbReference type="Proteomes" id="UP000243975"/>
    </source>
</evidence>
<keyword evidence="6 11" id="KW-0812">Transmembrane</keyword>
<evidence type="ECO:0000256" key="6">
    <source>
        <dbReference type="ARBA" id="ARBA00022692"/>
    </source>
</evidence>
<dbReference type="GO" id="GO:0009522">
    <property type="term" value="C:photosystem I"/>
    <property type="evidence" value="ECO:0007669"/>
    <property type="project" value="UniProtKB-KW"/>
</dbReference>
<evidence type="ECO:0000313" key="12">
    <source>
        <dbReference type="EMBL" id="KVI06789.1"/>
    </source>
</evidence>
<evidence type="ECO:0000256" key="11">
    <source>
        <dbReference type="SAM" id="Phobius"/>
    </source>
</evidence>
<dbReference type="Proteomes" id="UP000243975">
    <property type="component" value="Unassembled WGS sequence"/>
</dbReference>
<evidence type="ECO:0000256" key="8">
    <source>
        <dbReference type="ARBA" id="ARBA00022989"/>
    </source>
</evidence>
<evidence type="ECO:0000256" key="9">
    <source>
        <dbReference type="ARBA" id="ARBA00023136"/>
    </source>
</evidence>
<dbReference type="SUPFAM" id="SSF81544">
    <property type="entry name" value="Subunit IX of photosystem I reaction centre, PsaJ"/>
    <property type="match status" value="1"/>
</dbReference>
<dbReference type="Pfam" id="PF01701">
    <property type="entry name" value="PSI_PsaJ"/>
    <property type="match status" value="1"/>
</dbReference>
<dbReference type="InterPro" id="IPR002615">
    <property type="entry name" value="PSI_PsaJ"/>
</dbReference>
<feature type="transmembrane region" description="Helical" evidence="11">
    <location>
        <begin position="6"/>
        <end position="26"/>
    </location>
</feature>
<keyword evidence="5" id="KW-0602">Photosynthesis</keyword>
<sequence length="93" mass="10444">MRDLETYLSVAPVLSTLWFASLAGFVRISSNRSIATPEELIVSHEKLLHEAVHELLDNGICGRFFYPRAMSFDVLGVFVFVEALIFMLILIVG</sequence>
<accession>A0A103YCX3</accession>
<evidence type="ECO:0000256" key="4">
    <source>
        <dbReference type="ARBA" id="ARBA00019868"/>
    </source>
</evidence>
<evidence type="ECO:0000256" key="10">
    <source>
        <dbReference type="ARBA" id="ARBA00033429"/>
    </source>
</evidence>
<name>A0A103YCX3_CYNCS</name>
<comment type="similarity">
    <text evidence="3">Belongs to the PsaJ family.</text>
</comment>
<gene>
    <name evidence="12" type="ORF">Ccrd_014857</name>
</gene>
<dbReference type="GO" id="GO:0015979">
    <property type="term" value="P:photosynthesis"/>
    <property type="evidence" value="ECO:0007669"/>
    <property type="project" value="UniProtKB-KW"/>
</dbReference>
<dbReference type="EMBL" id="LEKV01001621">
    <property type="protein sequence ID" value="KVI06789.1"/>
    <property type="molecule type" value="Genomic_DNA"/>
</dbReference>
<dbReference type="Gramene" id="KVI06789">
    <property type="protein sequence ID" value="KVI06789"/>
    <property type="gene ID" value="Ccrd_014857"/>
</dbReference>
<dbReference type="AlphaFoldDB" id="A0A103YCX3"/>
<keyword evidence="13" id="KW-1185">Reference proteome</keyword>
<comment type="subcellular location">
    <subcellularLocation>
        <location evidence="2">Membrane</location>
        <topology evidence="2">Single-pass membrane protein</topology>
    </subcellularLocation>
</comment>
<dbReference type="PANTHER" id="PTHR36082">
    <property type="match status" value="1"/>
</dbReference>
<organism evidence="12 13">
    <name type="scientific">Cynara cardunculus var. scolymus</name>
    <name type="common">Globe artichoke</name>
    <name type="synonym">Cynara scolymus</name>
    <dbReference type="NCBI Taxonomy" id="59895"/>
    <lineage>
        <taxon>Eukaryota</taxon>
        <taxon>Viridiplantae</taxon>
        <taxon>Streptophyta</taxon>
        <taxon>Embryophyta</taxon>
        <taxon>Tracheophyta</taxon>
        <taxon>Spermatophyta</taxon>
        <taxon>Magnoliopsida</taxon>
        <taxon>eudicotyledons</taxon>
        <taxon>Gunneridae</taxon>
        <taxon>Pentapetalae</taxon>
        <taxon>asterids</taxon>
        <taxon>campanulids</taxon>
        <taxon>Asterales</taxon>
        <taxon>Asteraceae</taxon>
        <taxon>Carduoideae</taxon>
        <taxon>Cardueae</taxon>
        <taxon>Carduinae</taxon>
        <taxon>Cynara</taxon>
    </lineage>
</organism>
<keyword evidence="9 11" id="KW-0472">Membrane</keyword>
<keyword evidence="7" id="KW-0603">Photosystem I</keyword>
<reference evidence="12 13" key="1">
    <citation type="journal article" date="2016" name="Sci. Rep.">
        <title>The genome sequence of the outbreeding globe artichoke constructed de novo incorporating a phase-aware low-pass sequencing strategy of F1 progeny.</title>
        <authorList>
            <person name="Scaglione D."/>
            <person name="Reyes-Chin-Wo S."/>
            <person name="Acquadro A."/>
            <person name="Froenicke L."/>
            <person name="Portis E."/>
            <person name="Beitel C."/>
            <person name="Tirone M."/>
            <person name="Mauro R."/>
            <person name="Lo Monaco A."/>
            <person name="Mauromicale G."/>
            <person name="Faccioli P."/>
            <person name="Cattivelli L."/>
            <person name="Rieseberg L."/>
            <person name="Michelmore R."/>
            <person name="Lanteri S."/>
        </authorList>
    </citation>
    <scope>NUCLEOTIDE SEQUENCE [LARGE SCALE GENOMIC DNA]</scope>
    <source>
        <strain evidence="12">2C</strain>
    </source>
</reference>
<evidence type="ECO:0000256" key="2">
    <source>
        <dbReference type="ARBA" id="ARBA00004167"/>
    </source>
</evidence>
<keyword evidence="8 11" id="KW-1133">Transmembrane helix</keyword>
<dbReference type="STRING" id="59895.A0A103YCX3"/>
<evidence type="ECO:0000256" key="5">
    <source>
        <dbReference type="ARBA" id="ARBA00022531"/>
    </source>
</evidence>
<evidence type="ECO:0000256" key="3">
    <source>
        <dbReference type="ARBA" id="ARBA00006318"/>
    </source>
</evidence>
<protein>
    <recommendedName>
        <fullName evidence="4">Photosystem I reaction center subunit IX</fullName>
    </recommendedName>
    <alternativeName>
        <fullName evidence="10">PSI-J</fullName>
    </alternativeName>
</protein>
<feature type="transmembrane region" description="Helical" evidence="11">
    <location>
        <begin position="72"/>
        <end position="92"/>
    </location>
</feature>
<proteinExistence type="inferred from homology"/>
<dbReference type="Gene3D" id="1.20.5.510">
    <property type="entry name" value="Single helix bin"/>
    <property type="match status" value="1"/>
</dbReference>
<comment type="function">
    <text evidence="1">May help in the organization of the PsaE and PsaF subunits.</text>
</comment>
<comment type="caution">
    <text evidence="12">The sequence shown here is derived from an EMBL/GenBank/DDBJ whole genome shotgun (WGS) entry which is preliminary data.</text>
</comment>
<dbReference type="PANTHER" id="PTHR36082:SF2">
    <property type="entry name" value="PHOTOSYSTEM I REACTION CENTER SUBUNIT IX"/>
    <property type="match status" value="1"/>
</dbReference>
<dbReference type="InterPro" id="IPR036062">
    <property type="entry name" value="PSI_PsaJ_sf"/>
</dbReference>
<evidence type="ECO:0000256" key="1">
    <source>
        <dbReference type="ARBA" id="ARBA00002115"/>
    </source>
</evidence>
<evidence type="ECO:0000256" key="7">
    <source>
        <dbReference type="ARBA" id="ARBA00022836"/>
    </source>
</evidence>